<reference evidence="1" key="2">
    <citation type="journal article" date="2023" name="IMA Fungus">
        <title>Comparative genomic study of the Penicillium genus elucidates a diverse pangenome and 15 lateral gene transfer events.</title>
        <authorList>
            <person name="Petersen C."/>
            <person name="Sorensen T."/>
            <person name="Nielsen M.R."/>
            <person name="Sondergaard T.E."/>
            <person name="Sorensen J.L."/>
            <person name="Fitzpatrick D.A."/>
            <person name="Frisvad J.C."/>
            <person name="Nielsen K.L."/>
        </authorList>
    </citation>
    <scope>NUCLEOTIDE SEQUENCE</scope>
    <source>
        <strain evidence="1">IBT 22155</strain>
    </source>
</reference>
<dbReference type="GeneID" id="81402406"/>
<protein>
    <recommendedName>
        <fullName evidence="3">F-box domain-containing protein</fullName>
    </recommendedName>
</protein>
<dbReference type="EMBL" id="JAPQKL010000002">
    <property type="protein sequence ID" value="KAJ5143705.1"/>
    <property type="molecule type" value="Genomic_DNA"/>
</dbReference>
<dbReference type="RefSeq" id="XP_056525349.1">
    <property type="nucleotide sequence ID" value="XM_056663236.1"/>
</dbReference>
<name>A0A9W9HBM5_9EURO</name>
<reference evidence="1" key="1">
    <citation type="submission" date="2022-11" db="EMBL/GenBank/DDBJ databases">
        <authorList>
            <person name="Petersen C."/>
        </authorList>
    </citation>
    <scope>NUCLEOTIDE SEQUENCE</scope>
    <source>
        <strain evidence="1">IBT 22155</strain>
    </source>
</reference>
<keyword evidence="2" id="KW-1185">Reference proteome</keyword>
<comment type="caution">
    <text evidence="1">The sequence shown here is derived from an EMBL/GenBank/DDBJ whole genome shotgun (WGS) entry which is preliminary data.</text>
</comment>
<accession>A0A9W9HBM5</accession>
<dbReference type="AlphaFoldDB" id="A0A9W9HBM5"/>
<evidence type="ECO:0000313" key="1">
    <source>
        <dbReference type="EMBL" id="KAJ5143705.1"/>
    </source>
</evidence>
<evidence type="ECO:0008006" key="3">
    <source>
        <dbReference type="Google" id="ProtNLM"/>
    </source>
</evidence>
<dbReference type="Proteomes" id="UP001149079">
    <property type="component" value="Unassembled WGS sequence"/>
</dbReference>
<gene>
    <name evidence="1" type="ORF">N7515_002492</name>
</gene>
<organism evidence="1 2">
    <name type="scientific">Penicillium bovifimosum</name>
    <dbReference type="NCBI Taxonomy" id="126998"/>
    <lineage>
        <taxon>Eukaryota</taxon>
        <taxon>Fungi</taxon>
        <taxon>Dikarya</taxon>
        <taxon>Ascomycota</taxon>
        <taxon>Pezizomycotina</taxon>
        <taxon>Eurotiomycetes</taxon>
        <taxon>Eurotiomycetidae</taxon>
        <taxon>Eurotiales</taxon>
        <taxon>Aspergillaceae</taxon>
        <taxon>Penicillium</taxon>
    </lineage>
</organism>
<proteinExistence type="predicted"/>
<dbReference type="OrthoDB" id="4454461at2759"/>
<sequence>MRPFSFRRRVRHALARFRPKLPKVRLPKNRKNKTSGHSAISGIQKIPHEIFQLIIAFLPIPAQICFALTCKSLLAAFQCFLDGENLSLPQLLPRGDRLALVPNVDECPRVQLLHQLENDRWKYCADCWDLHPLAAFCVPRGRASLAISSSLLSADTLRPICMPYAGEVSICPCRRITFRDKQYLMEQPNFNEMSDSQLSRILYYRQFLYPLTHKCAVTGHPKYVIEVETALRESTHTHTLCVLSRHRVYLRSETTQRPIFSSTWDDTSNTPSGGVPRLPGKTAREFLKSLYEESGSGFVGWNNSRKCRLEFNKHGRGVSVYVVRSLGKEDWPDRDWARQCR</sequence>
<evidence type="ECO:0000313" key="2">
    <source>
        <dbReference type="Proteomes" id="UP001149079"/>
    </source>
</evidence>